<dbReference type="EMBL" id="LAZR01016221">
    <property type="protein sequence ID" value="KKM05446.1"/>
    <property type="molecule type" value="Genomic_DNA"/>
</dbReference>
<comment type="caution">
    <text evidence="1">The sequence shown here is derived from an EMBL/GenBank/DDBJ whole genome shotgun (WGS) entry which is preliminary data.</text>
</comment>
<organism evidence="1">
    <name type="scientific">marine sediment metagenome</name>
    <dbReference type="NCBI Taxonomy" id="412755"/>
    <lineage>
        <taxon>unclassified sequences</taxon>
        <taxon>metagenomes</taxon>
        <taxon>ecological metagenomes</taxon>
    </lineage>
</organism>
<evidence type="ECO:0000313" key="1">
    <source>
        <dbReference type="EMBL" id="KKM05446.1"/>
    </source>
</evidence>
<name>A0A0F9JI65_9ZZZZ</name>
<dbReference type="AlphaFoldDB" id="A0A0F9JI65"/>
<sequence>MAVAAGTSPMSLPHSSNGRFDVMIVDFTSYRRMITSKKYSPDRRDNGLMPMSSMINRSGFRYCVSTLSWPANASSRRKSRTRSKIDRYRTVKPFLIAWRPSAWAR</sequence>
<gene>
    <name evidence="1" type="ORF">LCGC14_1754030</name>
</gene>
<proteinExistence type="predicted"/>
<reference evidence="1" key="1">
    <citation type="journal article" date="2015" name="Nature">
        <title>Complex archaea that bridge the gap between prokaryotes and eukaryotes.</title>
        <authorList>
            <person name="Spang A."/>
            <person name="Saw J.H."/>
            <person name="Jorgensen S.L."/>
            <person name="Zaremba-Niedzwiedzka K."/>
            <person name="Martijn J."/>
            <person name="Lind A.E."/>
            <person name="van Eijk R."/>
            <person name="Schleper C."/>
            <person name="Guy L."/>
            <person name="Ettema T.J."/>
        </authorList>
    </citation>
    <scope>NUCLEOTIDE SEQUENCE</scope>
</reference>
<accession>A0A0F9JI65</accession>
<protein>
    <submittedName>
        <fullName evidence="1">Uncharacterized protein</fullName>
    </submittedName>
</protein>